<dbReference type="NCBIfam" id="TIGR01394">
    <property type="entry name" value="TypA_BipA"/>
    <property type="match status" value="1"/>
</dbReference>
<dbReference type="FunFam" id="3.30.70.870:FF:000003">
    <property type="entry name" value="GTP-binding protein TypA"/>
    <property type="match status" value="1"/>
</dbReference>
<dbReference type="GeneID" id="303244103"/>
<dbReference type="InterPro" id="IPR004161">
    <property type="entry name" value="EFTu-like_2"/>
</dbReference>
<dbReference type="InterPro" id="IPR031157">
    <property type="entry name" value="G_TR_CS"/>
</dbReference>
<dbReference type="CDD" id="cd01891">
    <property type="entry name" value="TypA_BipA"/>
    <property type="match status" value="1"/>
</dbReference>
<dbReference type="InterPro" id="IPR047042">
    <property type="entry name" value="BipA_II"/>
</dbReference>
<proteinExistence type="inferred from homology"/>
<accession>A0AB39NSD4</accession>
<dbReference type="InterPro" id="IPR006298">
    <property type="entry name" value="BipA"/>
</dbReference>
<dbReference type="RefSeq" id="WP_006132018.1">
    <property type="nucleotide sequence ID" value="NZ_CP163433.1"/>
</dbReference>
<dbReference type="AlphaFoldDB" id="A0AB39NSD4"/>
<dbReference type="FunFam" id="2.40.30.10:FF:000033">
    <property type="entry name" value="GTP-binding protein TypA"/>
    <property type="match status" value="1"/>
</dbReference>
<dbReference type="GO" id="GO:0005829">
    <property type="term" value="C:cytosol"/>
    <property type="evidence" value="ECO:0007669"/>
    <property type="project" value="TreeGrafter"/>
</dbReference>
<dbReference type="Gene3D" id="2.40.30.10">
    <property type="entry name" value="Translation factors"/>
    <property type="match status" value="1"/>
</dbReference>
<dbReference type="GO" id="GO:0000027">
    <property type="term" value="P:ribosomal large subunit assembly"/>
    <property type="evidence" value="ECO:0007669"/>
    <property type="project" value="UniProtKB-UniRule"/>
</dbReference>
<dbReference type="Gene3D" id="3.40.50.300">
    <property type="entry name" value="P-loop containing nucleotide triphosphate hydrolases"/>
    <property type="match status" value="1"/>
</dbReference>
<dbReference type="InterPro" id="IPR042116">
    <property type="entry name" value="TypA/BipA_C"/>
</dbReference>
<reference evidence="5" key="1">
    <citation type="submission" date="2024-07" db="EMBL/GenBank/DDBJ databases">
        <authorList>
            <person name="Yu S.T."/>
        </authorList>
    </citation>
    <scope>NUCLEOTIDE SEQUENCE</scope>
    <source>
        <strain evidence="5">R17</strain>
    </source>
</reference>
<dbReference type="GO" id="GO:0005525">
    <property type="term" value="F:GTP binding"/>
    <property type="evidence" value="ECO:0007669"/>
    <property type="project" value="UniProtKB-UniRule"/>
</dbReference>
<dbReference type="SMART" id="SM00838">
    <property type="entry name" value="EFG_C"/>
    <property type="match status" value="1"/>
</dbReference>
<dbReference type="CDD" id="cd03710">
    <property type="entry name" value="BipA_TypA_C"/>
    <property type="match status" value="1"/>
</dbReference>
<dbReference type="InterPro" id="IPR005225">
    <property type="entry name" value="Small_GTP-bd"/>
</dbReference>
<dbReference type="InterPro" id="IPR027417">
    <property type="entry name" value="P-loop_NTPase"/>
</dbReference>
<comment type="subcellular location">
    <subcellularLocation>
        <location evidence="3">Cytoplasm</location>
    </subcellularLocation>
    <text evidence="3">Binds to ribosomes.</text>
</comment>
<dbReference type="PROSITE" id="PS00301">
    <property type="entry name" value="G_TR_1"/>
    <property type="match status" value="1"/>
</dbReference>
<feature type="binding site" evidence="3">
    <location>
        <begin position="20"/>
        <end position="25"/>
    </location>
    <ligand>
        <name>GTP</name>
        <dbReference type="ChEBI" id="CHEBI:37565"/>
    </ligand>
</feature>
<dbReference type="InterPro" id="IPR009000">
    <property type="entry name" value="Transl_B-barrel_sf"/>
</dbReference>
<evidence type="ECO:0000259" key="4">
    <source>
        <dbReference type="PROSITE" id="PS51722"/>
    </source>
</evidence>
<dbReference type="HAMAP" id="MF_00849">
    <property type="entry name" value="BipA"/>
    <property type="match status" value="1"/>
</dbReference>
<dbReference type="EMBL" id="CP163433">
    <property type="protein sequence ID" value="XDQ20555.1"/>
    <property type="molecule type" value="Genomic_DNA"/>
</dbReference>
<comment type="subunit">
    <text evidence="3">Monomer.</text>
</comment>
<dbReference type="PANTHER" id="PTHR42908:SF8">
    <property type="entry name" value="TR-TYPE G DOMAIN-CONTAINING PROTEIN"/>
    <property type="match status" value="1"/>
</dbReference>
<dbReference type="SUPFAM" id="SSF54980">
    <property type="entry name" value="EF-G C-terminal domain-like"/>
    <property type="match status" value="2"/>
</dbReference>
<gene>
    <name evidence="5" type="primary">typA</name>
    <name evidence="3" type="synonym">bipA</name>
    <name evidence="5" type="ORF">AB5J48_21580</name>
</gene>
<dbReference type="GO" id="GO:0000049">
    <property type="term" value="F:tRNA binding"/>
    <property type="evidence" value="ECO:0007669"/>
    <property type="project" value="UniProtKB-KW"/>
</dbReference>
<keyword evidence="3" id="KW-0690">Ribosome biogenesis</keyword>
<dbReference type="Gene3D" id="3.30.70.870">
    <property type="entry name" value="Elongation Factor G (Translational Gtpase), domain 3"/>
    <property type="match status" value="1"/>
</dbReference>
<comment type="catalytic activity">
    <reaction evidence="3">
        <text>GTP + H2O = GDP + phosphate + H(+)</text>
        <dbReference type="Rhea" id="RHEA:19669"/>
        <dbReference type="ChEBI" id="CHEBI:15377"/>
        <dbReference type="ChEBI" id="CHEBI:15378"/>
        <dbReference type="ChEBI" id="CHEBI:37565"/>
        <dbReference type="ChEBI" id="CHEBI:43474"/>
        <dbReference type="ChEBI" id="CHEBI:58189"/>
    </reaction>
</comment>
<dbReference type="NCBIfam" id="TIGR00231">
    <property type="entry name" value="small_GTP"/>
    <property type="match status" value="1"/>
</dbReference>
<comment type="function">
    <text evidence="3">A 50S ribosomal subunit assembly protein with GTPase activity, required for 50S subunit assembly at low temperatures, may also play a role in translation. Binds GTP and analogs. Binds the 70S ribosome between the 30S and 50S subunits, in a similar position as ribosome-bound EF-G; it contacts a number of ribosomal proteins, both rRNAs and the A-site tRNA.</text>
</comment>
<feature type="domain" description="Tr-type G" evidence="4">
    <location>
        <begin position="8"/>
        <end position="217"/>
    </location>
</feature>
<keyword evidence="3" id="KW-0963">Cytoplasm</keyword>
<dbReference type="Gene3D" id="3.30.70.240">
    <property type="match status" value="1"/>
</dbReference>
<dbReference type="GO" id="GO:0043022">
    <property type="term" value="F:ribosome binding"/>
    <property type="evidence" value="ECO:0007669"/>
    <property type="project" value="UniProtKB-UniRule"/>
</dbReference>
<dbReference type="GO" id="GO:0019843">
    <property type="term" value="F:rRNA binding"/>
    <property type="evidence" value="ECO:0007669"/>
    <property type="project" value="UniProtKB-KW"/>
</dbReference>
<dbReference type="Pfam" id="PF00009">
    <property type="entry name" value="GTP_EFTU"/>
    <property type="match status" value="1"/>
</dbReference>
<dbReference type="SUPFAM" id="SSF50447">
    <property type="entry name" value="Translation proteins"/>
    <property type="match status" value="1"/>
</dbReference>
<dbReference type="EC" id="3.6.5.-" evidence="3"/>
<dbReference type="PROSITE" id="PS51722">
    <property type="entry name" value="G_TR_2"/>
    <property type="match status" value="1"/>
</dbReference>
<keyword evidence="3" id="KW-0378">Hydrolase</keyword>
<dbReference type="InterPro" id="IPR035651">
    <property type="entry name" value="BipA_V"/>
</dbReference>
<evidence type="ECO:0000313" key="5">
    <source>
        <dbReference type="EMBL" id="XDQ20555.1"/>
    </source>
</evidence>
<keyword evidence="2 3" id="KW-0342">GTP-binding</keyword>
<dbReference type="CDD" id="cd03691">
    <property type="entry name" value="BipA_TypA_II"/>
    <property type="match status" value="1"/>
</dbReference>
<keyword evidence="1 3" id="KW-0547">Nucleotide-binding</keyword>
<name>A0AB39NSD4_9ACTN</name>
<dbReference type="Pfam" id="PF03144">
    <property type="entry name" value="GTP_EFTU_D2"/>
    <property type="match status" value="1"/>
</dbReference>
<dbReference type="InterPro" id="IPR000795">
    <property type="entry name" value="T_Tr_GTP-bd_dom"/>
</dbReference>
<dbReference type="InterPro" id="IPR000640">
    <property type="entry name" value="EFG_V-like"/>
</dbReference>
<dbReference type="InterPro" id="IPR035647">
    <property type="entry name" value="EFG_III/V"/>
</dbReference>
<dbReference type="FunFam" id="3.40.50.300:FF:000463">
    <property type="entry name" value="GTP-binding protein TypA"/>
    <property type="match status" value="1"/>
</dbReference>
<comment type="similarity">
    <text evidence="3">Belongs to the TRAFAC class translation factor GTPase superfamily. Classic translation factor GTPase family. BipA subfamily.</text>
</comment>
<dbReference type="PRINTS" id="PR00315">
    <property type="entry name" value="ELONGATNFCT"/>
</dbReference>
<dbReference type="FunFam" id="3.30.70.240:FF:000002">
    <property type="entry name" value="GTP-binding protein TypA"/>
    <property type="match status" value="1"/>
</dbReference>
<evidence type="ECO:0000256" key="3">
    <source>
        <dbReference type="HAMAP-Rule" id="MF_00849"/>
    </source>
</evidence>
<dbReference type="Pfam" id="PF00679">
    <property type="entry name" value="EFG_C"/>
    <property type="match status" value="1"/>
</dbReference>
<keyword evidence="3" id="KW-0694">RNA-binding</keyword>
<dbReference type="InterPro" id="IPR048876">
    <property type="entry name" value="BipA_C"/>
</dbReference>
<sequence length="638" mass="69890">MAPSVTRHDIRNVAIVAHVDHGKTTIVDGMLKQAGAFAAHQLDQVDDRMMDSNDLEREKGITILAKNTAVKYHPKDGGEPITINIIDTPGHADFGGEVERGLSMVDGVVLLVDASEGPLPQTRFVLRKALQQRLPIILCINKTDRPDARIDEVVNETYDLFLDLDADEEQIEFPIVYACGRDGIASLTKPDDGTVPGDSDSLEPFFSTILEHIPAPSYDEGAPLQAHVTNLDADNFLGRIALLRVHQGELKKGQTVAWMKRDGSVQNVRISELMMTEALTRKPAEKAGPGDICAVAGIPDIMIGETLADQENPVALPLITVDEPAISMTIGTNTSPLVGRGGTGKGADNKAAVKDRKVTARQVKDRLDRELIGNVSLRVLETERPDAWEVQGRGELALAILVEQMRREGYELTVGKPQVVTKDVDGKVYEPVERMTIDVPEEHMGAVTQLMGVRKGRMDNMSNHGSGWVRMEFVVPSRGLIGFRTEFLTQTRGTGIAHSIHEGHEPWFGTLTTRNNGSLVADRAGAVTAFAMTNLQERGVLFVEPGTEVYEGMIVGENSRSDDMDVNITKEKKLTNMRSSTADVTESIVPPRKLSLEQSLEFCRDDECVEVTPEAVRIRKVNLDARERARAASRAKHG</sequence>
<feature type="binding site" evidence="3">
    <location>
        <begin position="141"/>
        <end position="144"/>
    </location>
    <ligand>
        <name>GTP</name>
        <dbReference type="ChEBI" id="CHEBI:37565"/>
    </ligand>
</feature>
<keyword evidence="3" id="KW-0699">rRNA-binding</keyword>
<dbReference type="GO" id="GO:1990904">
    <property type="term" value="C:ribonucleoprotein complex"/>
    <property type="evidence" value="ECO:0007669"/>
    <property type="project" value="TreeGrafter"/>
</dbReference>
<dbReference type="Pfam" id="PF21018">
    <property type="entry name" value="BipA_C"/>
    <property type="match status" value="1"/>
</dbReference>
<dbReference type="Gene3D" id="2.40.50.250">
    <property type="entry name" value="bipa protein"/>
    <property type="match status" value="1"/>
</dbReference>
<keyword evidence="3" id="KW-0820">tRNA-binding</keyword>
<dbReference type="InterPro" id="IPR047041">
    <property type="entry name" value="BipA_GTP-bd_dom"/>
</dbReference>
<dbReference type="FunFam" id="2.40.50.250:FF:000001">
    <property type="entry name" value="GTP-binding protein TypA"/>
    <property type="match status" value="1"/>
</dbReference>
<dbReference type="GO" id="GO:0003924">
    <property type="term" value="F:GTPase activity"/>
    <property type="evidence" value="ECO:0007669"/>
    <property type="project" value="UniProtKB-UniRule"/>
</dbReference>
<evidence type="ECO:0000256" key="2">
    <source>
        <dbReference type="ARBA" id="ARBA00023134"/>
    </source>
</evidence>
<protein>
    <recommendedName>
        <fullName evidence="3">Large ribosomal subunit assembly factor BipA</fullName>
        <ecNumber evidence="3">3.6.5.-</ecNumber>
    </recommendedName>
    <alternativeName>
        <fullName evidence="3">GTP-binding protein BipA</fullName>
    </alternativeName>
</protein>
<evidence type="ECO:0000256" key="1">
    <source>
        <dbReference type="ARBA" id="ARBA00022741"/>
    </source>
</evidence>
<dbReference type="SUPFAM" id="SSF52540">
    <property type="entry name" value="P-loop containing nucleoside triphosphate hydrolases"/>
    <property type="match status" value="1"/>
</dbReference>
<dbReference type="PANTHER" id="PTHR42908">
    <property type="entry name" value="TRANSLATION ELONGATION FACTOR-RELATED"/>
    <property type="match status" value="1"/>
</dbReference>
<organism evidence="5">
    <name type="scientific">Streptomyces sp. R17</name>
    <dbReference type="NCBI Taxonomy" id="3238626"/>
    <lineage>
        <taxon>Bacteria</taxon>
        <taxon>Bacillati</taxon>
        <taxon>Actinomycetota</taxon>
        <taxon>Actinomycetes</taxon>
        <taxon>Kitasatosporales</taxon>
        <taxon>Streptomycetaceae</taxon>
        <taxon>Streptomyces</taxon>
    </lineage>
</organism>